<sequence length="193" mass="22563">MTKRKKIKGKRKRWFLLLLIVVLAALFIRSEWIGRLVYPVYYMDEIKQNAERYGQDPLLIAAIIRVESNFKENAVSPKGAVGIMQLMPDTANWILKQEKFGEMTVEDAGQSADAGIRLGTWYVKELRRQFGDSLPVVLAAYNAGPNRVKQWLNDKVWDGSESTVRDIPYGETRHYVQRVMYYYKKYQKIYDEK</sequence>
<dbReference type="KEGG" id="coh:EAV92_02265"/>
<dbReference type="Pfam" id="PF01464">
    <property type="entry name" value="SLT"/>
    <property type="match status" value="1"/>
</dbReference>
<dbReference type="InterPro" id="IPR008258">
    <property type="entry name" value="Transglycosylase_SLT_dom_1"/>
</dbReference>
<dbReference type="SUPFAM" id="SSF53955">
    <property type="entry name" value="Lysozyme-like"/>
    <property type="match status" value="1"/>
</dbReference>
<dbReference type="CDD" id="cd16896">
    <property type="entry name" value="LT_Slt70-like"/>
    <property type="match status" value="1"/>
</dbReference>
<keyword evidence="3" id="KW-1185">Reference proteome</keyword>
<reference evidence="2 3" key="1">
    <citation type="submission" date="2018-10" db="EMBL/GenBank/DDBJ databases">
        <title>Genome Sequence of Cohnella sp.</title>
        <authorList>
            <person name="Srinivasan S."/>
            <person name="Kim M.K."/>
        </authorList>
    </citation>
    <scope>NUCLEOTIDE SEQUENCE [LARGE SCALE GENOMIC DNA]</scope>
    <source>
        <strain evidence="2 3">18JY8-7</strain>
    </source>
</reference>
<evidence type="ECO:0000313" key="3">
    <source>
        <dbReference type="Proteomes" id="UP000269097"/>
    </source>
</evidence>
<feature type="domain" description="Transglycosylase SLT" evidence="1">
    <location>
        <begin position="46"/>
        <end position="155"/>
    </location>
</feature>
<dbReference type="PANTHER" id="PTHR37423">
    <property type="entry name" value="SOLUBLE LYTIC MUREIN TRANSGLYCOSYLASE-RELATED"/>
    <property type="match status" value="1"/>
</dbReference>
<protein>
    <submittedName>
        <fullName evidence="2">Lytic transglycosylase domain-containing protein</fullName>
    </submittedName>
</protein>
<gene>
    <name evidence="2" type="ORF">EAV92_02265</name>
</gene>
<dbReference type="AlphaFoldDB" id="A0A3G3JUG7"/>
<dbReference type="InterPro" id="IPR023346">
    <property type="entry name" value="Lysozyme-like_dom_sf"/>
</dbReference>
<evidence type="ECO:0000259" key="1">
    <source>
        <dbReference type="Pfam" id="PF01464"/>
    </source>
</evidence>
<evidence type="ECO:0000313" key="2">
    <source>
        <dbReference type="EMBL" id="AYQ71507.1"/>
    </source>
</evidence>
<dbReference type="Gene3D" id="1.10.530.10">
    <property type="match status" value="1"/>
</dbReference>
<dbReference type="RefSeq" id="WP_123039570.1">
    <property type="nucleotide sequence ID" value="NZ_CP033433.1"/>
</dbReference>
<organism evidence="2 3">
    <name type="scientific">Cohnella candidum</name>
    <dbReference type="NCBI Taxonomy" id="2674991"/>
    <lineage>
        <taxon>Bacteria</taxon>
        <taxon>Bacillati</taxon>
        <taxon>Bacillota</taxon>
        <taxon>Bacilli</taxon>
        <taxon>Bacillales</taxon>
        <taxon>Paenibacillaceae</taxon>
        <taxon>Cohnella</taxon>
    </lineage>
</organism>
<dbReference type="EMBL" id="CP033433">
    <property type="protein sequence ID" value="AYQ71507.1"/>
    <property type="molecule type" value="Genomic_DNA"/>
</dbReference>
<proteinExistence type="predicted"/>
<dbReference type="PANTHER" id="PTHR37423:SF2">
    <property type="entry name" value="MEMBRANE-BOUND LYTIC MUREIN TRANSGLYCOSYLASE C"/>
    <property type="match status" value="1"/>
</dbReference>
<accession>A0A3G3JUG7</accession>
<name>A0A3G3JUG7_9BACL</name>
<dbReference type="Proteomes" id="UP000269097">
    <property type="component" value="Chromosome"/>
</dbReference>